<dbReference type="InterPro" id="IPR016562">
    <property type="entry name" value="Proteasome_assmbl_chp_2_euk"/>
</dbReference>
<protein>
    <recommendedName>
        <fullName evidence="1 4">Proteasome assembly chaperone 2</fullName>
    </recommendedName>
</protein>
<dbReference type="SUPFAM" id="SSF159659">
    <property type="entry name" value="Cgl1923-like"/>
    <property type="match status" value="1"/>
</dbReference>
<evidence type="ECO:0000256" key="1">
    <source>
        <dbReference type="ARBA" id="ARBA00019186"/>
    </source>
</evidence>
<comment type="function">
    <text evidence="4">Involved in 20S proteasome assembly.</text>
</comment>
<reference evidence="5 6" key="1">
    <citation type="submission" date="2024-04" db="EMBL/GenBank/DDBJ databases">
        <title>genome sequences of Mucor flavus KT1a and Helicostylum pulchrum KT1b strains isolated from the surface of a dry-aged beef.</title>
        <authorList>
            <person name="Toyotome T."/>
            <person name="Hosono M."/>
            <person name="Torimaru M."/>
            <person name="Fukuda K."/>
            <person name="Mikami N."/>
        </authorList>
    </citation>
    <scope>NUCLEOTIDE SEQUENCE [LARGE SCALE GENOMIC DNA]</scope>
    <source>
        <strain evidence="5 6">KT1a</strain>
    </source>
</reference>
<sequence>MSFIPVPNYDPSSLKGSTLILPTVSIGNVPQLVSDLLIHSLKLERIGFLDQDSLVPVSGIREDSTDVGVTVPLEVYQSKDHQWTCVQQRSPTLKGKRQEFINDMATFASQFKQVVLLTSMDATRRLDSQINGPPFRVWGNGEYKEKAVALSVPVLEITDDKLELPGSGLARHLYEQLETKVPVTLLIMFALEGDNVQDSIEFGNFINTLLSLQLTGWTPPKSWEFLFGTPFNADLYQ</sequence>
<dbReference type="PIRSF" id="PIRSF010044">
    <property type="entry name" value="UCP010044"/>
    <property type="match status" value="1"/>
</dbReference>
<evidence type="ECO:0000313" key="5">
    <source>
        <dbReference type="EMBL" id="GAA5812151.1"/>
    </source>
</evidence>
<dbReference type="EMBL" id="BAABUK010000012">
    <property type="protein sequence ID" value="GAA5812151.1"/>
    <property type="molecule type" value="Genomic_DNA"/>
</dbReference>
<evidence type="ECO:0000256" key="2">
    <source>
        <dbReference type="ARBA" id="ARBA00023186"/>
    </source>
</evidence>
<dbReference type="InterPro" id="IPR038389">
    <property type="entry name" value="PSMG2_sf"/>
</dbReference>
<comment type="subunit">
    <text evidence="4">Component of the 20S proteasome chaperone.</text>
</comment>
<organism evidence="5 6">
    <name type="scientific">Mucor flavus</name>
    <dbReference type="NCBI Taxonomy" id="439312"/>
    <lineage>
        <taxon>Eukaryota</taxon>
        <taxon>Fungi</taxon>
        <taxon>Fungi incertae sedis</taxon>
        <taxon>Mucoromycota</taxon>
        <taxon>Mucoromycotina</taxon>
        <taxon>Mucoromycetes</taxon>
        <taxon>Mucorales</taxon>
        <taxon>Mucorineae</taxon>
        <taxon>Mucoraceae</taxon>
        <taxon>Mucor</taxon>
    </lineage>
</organism>
<dbReference type="Pfam" id="PF09754">
    <property type="entry name" value="PAC2"/>
    <property type="match status" value="1"/>
</dbReference>
<keyword evidence="6" id="KW-1185">Reference proteome</keyword>
<evidence type="ECO:0000256" key="3">
    <source>
        <dbReference type="ARBA" id="ARBA00025745"/>
    </source>
</evidence>
<evidence type="ECO:0000313" key="6">
    <source>
        <dbReference type="Proteomes" id="UP001473302"/>
    </source>
</evidence>
<name>A0ABP9YZ94_9FUNG</name>
<evidence type="ECO:0000256" key="4">
    <source>
        <dbReference type="PIRNR" id="PIRNR010044"/>
    </source>
</evidence>
<gene>
    <name evidence="5" type="ORF">MFLAVUS_005601</name>
</gene>
<proteinExistence type="inferred from homology"/>
<accession>A0ABP9YZ94</accession>
<dbReference type="Proteomes" id="UP001473302">
    <property type="component" value="Unassembled WGS sequence"/>
</dbReference>
<dbReference type="Gene3D" id="3.40.50.10900">
    <property type="entry name" value="PAC-like subunit"/>
    <property type="match status" value="1"/>
</dbReference>
<dbReference type="PANTHER" id="PTHR12970">
    <property type="entry name" value="PROTEASOME ASSEMBLY CHAPERONE 2"/>
    <property type="match status" value="1"/>
</dbReference>
<comment type="caution">
    <text evidence="5">The sequence shown here is derived from an EMBL/GenBank/DDBJ whole genome shotgun (WGS) entry which is preliminary data.</text>
</comment>
<dbReference type="PANTHER" id="PTHR12970:SF1">
    <property type="entry name" value="PROTEASOME ASSEMBLY CHAPERONE 2"/>
    <property type="match status" value="1"/>
</dbReference>
<keyword evidence="2 4" id="KW-0143">Chaperone</keyword>
<dbReference type="InterPro" id="IPR019151">
    <property type="entry name" value="Proteasome_assmbl_chaperone_2"/>
</dbReference>
<comment type="similarity">
    <text evidence="3 4">Belongs to the PSMG2 family.</text>
</comment>